<organism evidence="2 3">
    <name type="scientific">Ophiocordyceps unilateralis</name>
    <name type="common">Zombie-ant fungus</name>
    <name type="synonym">Torrubia unilateralis</name>
    <dbReference type="NCBI Taxonomy" id="268505"/>
    <lineage>
        <taxon>Eukaryota</taxon>
        <taxon>Fungi</taxon>
        <taxon>Dikarya</taxon>
        <taxon>Ascomycota</taxon>
        <taxon>Pezizomycotina</taxon>
        <taxon>Sordariomycetes</taxon>
        <taxon>Hypocreomycetidae</taxon>
        <taxon>Hypocreales</taxon>
        <taxon>Ophiocordycipitaceae</taxon>
        <taxon>Ophiocordyceps</taxon>
    </lineage>
</organism>
<dbReference type="SUPFAM" id="SSF109604">
    <property type="entry name" value="HD-domain/PDEase-like"/>
    <property type="match status" value="1"/>
</dbReference>
<dbReference type="InterPro" id="IPR006674">
    <property type="entry name" value="HD_domain"/>
</dbReference>
<dbReference type="Gene3D" id="1.10.3210.50">
    <property type="match status" value="1"/>
</dbReference>
<dbReference type="STRING" id="268505.A0A2A9P9U0"/>
<dbReference type="CDD" id="cd00077">
    <property type="entry name" value="HDc"/>
    <property type="match status" value="1"/>
</dbReference>
<dbReference type="InterPro" id="IPR003607">
    <property type="entry name" value="HD/PDEase_dom"/>
</dbReference>
<dbReference type="OrthoDB" id="16547at2759"/>
<evidence type="ECO:0000313" key="3">
    <source>
        <dbReference type="Proteomes" id="UP000037136"/>
    </source>
</evidence>
<dbReference type="EMBL" id="LAZP02000366">
    <property type="protein sequence ID" value="PFH57781.1"/>
    <property type="molecule type" value="Genomic_DNA"/>
</dbReference>
<gene>
    <name evidence="2" type="ORF">XA68_14569</name>
</gene>
<sequence length="189" mass="20465">MAELTVDDALMAKATDYVRRYMAKYDGSHDFSHIQRVLRLALHIQTRTPATSRRVVALCALMHDVGDAKYLLPGEDGTRLIAHVLRSLGAEEALADKVQAVCLGVSFSAELRDPARAAALLAAHPELAVVQDADRLDALGAVGIGRTFAYGGAKGRPLVDTMEHVDDKLAWWRDETDGVGLDGLPSDFD</sequence>
<comment type="caution">
    <text evidence="2">The sequence shown here is derived from an EMBL/GenBank/DDBJ whole genome shotgun (WGS) entry which is preliminary data.</text>
</comment>
<dbReference type="Proteomes" id="UP000037136">
    <property type="component" value="Unassembled WGS sequence"/>
</dbReference>
<feature type="domain" description="HD/PDEase" evidence="1">
    <location>
        <begin position="26"/>
        <end position="148"/>
    </location>
</feature>
<reference evidence="2 3" key="2">
    <citation type="journal article" date="2017" name="Sci. Rep.">
        <title>Ant-infecting Ophiocordyceps genomes reveal a high diversity of potential behavioral manipulation genes and a possible major role for enterotoxins.</title>
        <authorList>
            <person name="de Bekker C."/>
            <person name="Ohm R.A."/>
            <person name="Evans H.C."/>
            <person name="Brachmann A."/>
            <person name="Hughes D.P."/>
        </authorList>
    </citation>
    <scope>NUCLEOTIDE SEQUENCE [LARGE SCALE GENOMIC DNA]</scope>
    <source>
        <strain evidence="2 3">SC16a</strain>
    </source>
</reference>
<evidence type="ECO:0000259" key="1">
    <source>
        <dbReference type="SMART" id="SM00471"/>
    </source>
</evidence>
<evidence type="ECO:0000313" key="2">
    <source>
        <dbReference type="EMBL" id="PFH57781.1"/>
    </source>
</evidence>
<dbReference type="SMART" id="SM00471">
    <property type="entry name" value="HDc"/>
    <property type="match status" value="1"/>
</dbReference>
<keyword evidence="3" id="KW-1185">Reference proteome</keyword>
<dbReference type="Pfam" id="PF01966">
    <property type="entry name" value="HD"/>
    <property type="match status" value="1"/>
</dbReference>
<dbReference type="PANTHER" id="PTHR33594">
    <property type="entry name" value="SUPERFAMILY HYDROLASE, PUTATIVE (AFU_ORTHOLOGUE AFUA_1G03035)-RELATED"/>
    <property type="match status" value="1"/>
</dbReference>
<protein>
    <recommendedName>
        <fullName evidence="1">HD/PDEase domain-containing protein</fullName>
    </recommendedName>
</protein>
<dbReference type="AlphaFoldDB" id="A0A2A9P9U0"/>
<reference evidence="2 3" key="1">
    <citation type="journal article" date="2015" name="BMC Genomics">
        <title>Gene expression during zombie ant biting behavior reflects the complexity underlying fungal parasitic behavioral manipulation.</title>
        <authorList>
            <person name="de Bekker C."/>
            <person name="Ohm R.A."/>
            <person name="Loreto R.G."/>
            <person name="Sebastian A."/>
            <person name="Albert I."/>
            <person name="Merrow M."/>
            <person name="Brachmann A."/>
            <person name="Hughes D.P."/>
        </authorList>
    </citation>
    <scope>NUCLEOTIDE SEQUENCE [LARGE SCALE GENOMIC DNA]</scope>
    <source>
        <strain evidence="2 3">SC16a</strain>
    </source>
</reference>
<name>A0A2A9P9U0_OPHUN</name>
<dbReference type="PANTHER" id="PTHR33594:SF1">
    <property type="entry name" value="HD_PDEASE DOMAIN-CONTAINING PROTEIN"/>
    <property type="match status" value="1"/>
</dbReference>
<accession>A0A2A9P9U0</accession>
<proteinExistence type="predicted"/>